<keyword evidence="2" id="KW-1185">Reference proteome</keyword>
<reference evidence="1 2" key="1">
    <citation type="submission" date="2023-04" db="EMBL/GenBank/DDBJ databases">
        <title>Genomic diversity of scab-causing Streptomyces spp. in the province of Quebec, Canada.</title>
        <authorList>
            <person name="Biessy A."/>
            <person name="Cadieux M."/>
            <person name="Ciotola M."/>
            <person name="Filion M."/>
        </authorList>
    </citation>
    <scope>NUCLEOTIDE SEQUENCE [LARGE SCALE GENOMIC DNA]</scope>
    <source>
        <strain evidence="1 2">B21-103</strain>
    </source>
</reference>
<evidence type="ECO:0000313" key="1">
    <source>
        <dbReference type="EMBL" id="MEH0560334.1"/>
    </source>
</evidence>
<dbReference type="EMBL" id="JARUMK010000001">
    <property type="protein sequence ID" value="MEH0560334.1"/>
    <property type="molecule type" value="Genomic_DNA"/>
</dbReference>
<accession>A0ABU8A1S4</accession>
<proteinExistence type="predicted"/>
<dbReference type="RefSeq" id="WP_334557290.1">
    <property type="nucleotide sequence ID" value="NZ_JARUMK010000001.1"/>
</dbReference>
<dbReference type="Proteomes" id="UP001382181">
    <property type="component" value="Unassembled WGS sequence"/>
</dbReference>
<sequence length="67" mass="7162">MSTPSNGALRVGELRPSQLLHTYGVGAVADLPNLSTMVLGLDHWELVQATQLTEDRLLAAVRRPAGP</sequence>
<protein>
    <submittedName>
        <fullName evidence="1">Uncharacterized protein</fullName>
    </submittedName>
</protein>
<organism evidence="1 2">
    <name type="scientific">Streptomyces silvae</name>
    <dbReference type="NCBI Taxonomy" id="2803812"/>
    <lineage>
        <taxon>Bacteria</taxon>
        <taxon>Bacillati</taxon>
        <taxon>Actinomycetota</taxon>
        <taxon>Actinomycetes</taxon>
        <taxon>Kitasatosporales</taxon>
        <taxon>Streptomycetaceae</taxon>
        <taxon>Streptomyces</taxon>
    </lineage>
</organism>
<gene>
    <name evidence="1" type="ORF">QBA37_13915</name>
</gene>
<evidence type="ECO:0000313" key="2">
    <source>
        <dbReference type="Proteomes" id="UP001382181"/>
    </source>
</evidence>
<name>A0ABU8A1S4_9ACTN</name>
<comment type="caution">
    <text evidence="1">The sequence shown here is derived from an EMBL/GenBank/DDBJ whole genome shotgun (WGS) entry which is preliminary data.</text>
</comment>